<protein>
    <submittedName>
        <fullName evidence="1">Uncharacterized protein</fullName>
    </submittedName>
</protein>
<dbReference type="Pfam" id="PF05119">
    <property type="entry name" value="Terminase_4"/>
    <property type="match status" value="1"/>
</dbReference>
<dbReference type="RefSeq" id="WP_091828447.1">
    <property type="nucleotide sequence ID" value="NZ_FOAN01000001.1"/>
</dbReference>
<gene>
    <name evidence="1" type="ORF">SAMN04515666_1011</name>
</gene>
<proteinExistence type="predicted"/>
<reference evidence="2" key="1">
    <citation type="submission" date="2016-10" db="EMBL/GenBank/DDBJ databases">
        <authorList>
            <person name="Varghese N."/>
            <person name="Submissions S."/>
        </authorList>
    </citation>
    <scope>NUCLEOTIDE SEQUENCE [LARGE SCALE GENOMIC DNA]</scope>
    <source>
        <strain evidence="2">LMG 26383,CCUG 61248,R- 45681</strain>
    </source>
</reference>
<evidence type="ECO:0000313" key="1">
    <source>
        <dbReference type="EMBL" id="SEK23338.1"/>
    </source>
</evidence>
<dbReference type="Proteomes" id="UP000199664">
    <property type="component" value="Unassembled WGS sequence"/>
</dbReference>
<dbReference type="OrthoDB" id="7843333at2"/>
<dbReference type="InterPro" id="IPR006448">
    <property type="entry name" value="Phage_term_ssu_P27"/>
</dbReference>
<evidence type="ECO:0000313" key="2">
    <source>
        <dbReference type="Proteomes" id="UP000199664"/>
    </source>
</evidence>
<keyword evidence="2" id="KW-1185">Reference proteome</keyword>
<name>A0A1H7FBK3_9HYPH</name>
<dbReference type="EMBL" id="FOAN01000001">
    <property type="protein sequence ID" value="SEK23338.1"/>
    <property type="molecule type" value="Genomic_DNA"/>
</dbReference>
<sequence length="90" mass="9644">MRGRRPATLKAIEGGLSGTAPLPPDVPKSCRAEWDRVVSDLAARKLLTPAMLGSVAAYVIARWTVGECVKAVQKCEIACNVAPREGRLSR</sequence>
<organism evidence="1 2">
    <name type="scientific">Bosea lupini</name>
    <dbReference type="NCBI Taxonomy" id="1036779"/>
    <lineage>
        <taxon>Bacteria</taxon>
        <taxon>Pseudomonadati</taxon>
        <taxon>Pseudomonadota</taxon>
        <taxon>Alphaproteobacteria</taxon>
        <taxon>Hyphomicrobiales</taxon>
        <taxon>Boseaceae</taxon>
        <taxon>Bosea</taxon>
    </lineage>
</organism>
<dbReference type="STRING" id="1036779.SAMN04515666_1011"/>
<accession>A0A1H7FBK3</accession>
<dbReference type="AlphaFoldDB" id="A0A1H7FBK3"/>